<keyword evidence="4" id="KW-0132">Cell division</keyword>
<keyword evidence="9" id="KW-1185">Reference proteome</keyword>
<dbReference type="GO" id="GO:1990423">
    <property type="term" value="C:RZZ complex"/>
    <property type="evidence" value="ECO:0007669"/>
    <property type="project" value="InterPro"/>
</dbReference>
<gene>
    <name evidence="8" type="ORF">BCR33DRAFT_724518</name>
</gene>
<protein>
    <submittedName>
        <fullName evidence="8">Uncharacterized protein</fullName>
    </submittedName>
</protein>
<evidence type="ECO:0000256" key="5">
    <source>
        <dbReference type="ARBA" id="ARBA00022776"/>
    </source>
</evidence>
<dbReference type="Pfam" id="PF09817">
    <property type="entry name" value="Zwilch"/>
    <property type="match status" value="1"/>
</dbReference>
<evidence type="ECO:0000256" key="6">
    <source>
        <dbReference type="ARBA" id="ARBA00023306"/>
    </source>
</evidence>
<comment type="caution">
    <text evidence="8">The sequence shown here is derived from an EMBL/GenBank/DDBJ whole genome shotgun (WGS) entry which is preliminary data.</text>
</comment>
<evidence type="ECO:0000256" key="3">
    <source>
        <dbReference type="ARBA" id="ARBA00022454"/>
    </source>
</evidence>
<evidence type="ECO:0000313" key="9">
    <source>
        <dbReference type="Proteomes" id="UP000193642"/>
    </source>
</evidence>
<comment type="similarity">
    <text evidence="2">Belongs to the ZWILCH family.</text>
</comment>
<dbReference type="EMBL" id="MCGO01000085">
    <property type="protein sequence ID" value="ORY29884.1"/>
    <property type="molecule type" value="Genomic_DNA"/>
</dbReference>
<dbReference type="GO" id="GO:0051301">
    <property type="term" value="P:cell division"/>
    <property type="evidence" value="ECO:0007669"/>
    <property type="project" value="UniProtKB-KW"/>
</dbReference>
<dbReference type="GO" id="GO:0034501">
    <property type="term" value="P:protein localization to kinetochore"/>
    <property type="evidence" value="ECO:0007669"/>
    <property type="project" value="TreeGrafter"/>
</dbReference>
<evidence type="ECO:0000256" key="7">
    <source>
        <dbReference type="ARBA" id="ARBA00023328"/>
    </source>
</evidence>
<accession>A0A1Y2B563</accession>
<evidence type="ECO:0000256" key="2">
    <source>
        <dbReference type="ARBA" id="ARBA00009062"/>
    </source>
</evidence>
<dbReference type="Proteomes" id="UP000193642">
    <property type="component" value="Unassembled WGS sequence"/>
</dbReference>
<keyword evidence="5" id="KW-0498">Mitosis</keyword>
<dbReference type="GO" id="GO:0007094">
    <property type="term" value="P:mitotic spindle assembly checkpoint signaling"/>
    <property type="evidence" value="ECO:0007669"/>
    <property type="project" value="TreeGrafter"/>
</dbReference>
<name>A0A1Y2B563_9FUNG</name>
<dbReference type="AlphaFoldDB" id="A0A1Y2B563"/>
<proteinExistence type="inferred from homology"/>
<evidence type="ECO:0000256" key="1">
    <source>
        <dbReference type="ARBA" id="ARBA00004584"/>
    </source>
</evidence>
<dbReference type="PANTHER" id="PTHR15995">
    <property type="entry name" value="PROTEIN ZWILCH HOMOLOG"/>
    <property type="match status" value="1"/>
</dbReference>
<reference evidence="8 9" key="1">
    <citation type="submission" date="2016-07" db="EMBL/GenBank/DDBJ databases">
        <title>Pervasive Adenine N6-methylation of Active Genes in Fungi.</title>
        <authorList>
            <consortium name="DOE Joint Genome Institute"/>
            <person name="Mondo S.J."/>
            <person name="Dannebaum R.O."/>
            <person name="Kuo R.C."/>
            <person name="Labutti K."/>
            <person name="Haridas S."/>
            <person name="Kuo A."/>
            <person name="Salamov A."/>
            <person name="Ahrendt S.R."/>
            <person name="Lipzen A."/>
            <person name="Sullivan W."/>
            <person name="Andreopoulos W.B."/>
            <person name="Clum A."/>
            <person name="Lindquist E."/>
            <person name="Daum C."/>
            <person name="Ramamoorthy G.K."/>
            <person name="Gryganskyi A."/>
            <person name="Culley D."/>
            <person name="Magnuson J.K."/>
            <person name="James T.Y."/>
            <person name="O'Malley M.A."/>
            <person name="Stajich J.E."/>
            <person name="Spatafora J.W."/>
            <person name="Visel A."/>
            <person name="Grigoriev I.V."/>
        </authorList>
    </citation>
    <scope>NUCLEOTIDE SEQUENCE [LARGE SCALE GENOMIC DNA]</scope>
    <source>
        <strain evidence="8 9">JEL800</strain>
    </source>
</reference>
<keyword evidence="7" id="KW-0137">Centromere</keyword>
<sequence>MTIDSTTLKSLPPESITTLLPFPASPSLPLIISSNPHMSLDTARLLVSTLIHLKHVLPVQKYCAIPPILVRTESAFLGATLGRMHPDATDSIVSLYRCDEVDAGLDVLDVVRDFAGVGGCRPRDLGVARYALLDRVFGVVSSFVEVCVQWRGVREILEAPRGAVEELKLVVSSVNELEKLVAFNKMASGEIDPVKDWNCTMGSVGCETGKRDKFLEKILDGVEDDVVQTVEEKDNVGERKSMLESVYEFMEPSDNDDPSTHQALFPSRVDFDFPERMWLFCVRTAKSVSDLQNGIKVIVDTLVKGELQPMVAKQNTTRFADLVRTCLHVARMPPTSVEWAKKQQALTQTVDDLLNNCLEWIVEVGINKIRKDYSFHLISTVLELWSLAHTNTPMGLPHSTARHLVQTALEKVLETQPGNDDVFEVSVEIPRFSGDVVGRFVEGVCQIQDPVQWKLVLEEGEAGDGGVIIFVWGEEGDDDVALDGIGMEYHVVRGCVERIWNSLVRRSILPSLFI</sequence>
<comment type="subcellular location">
    <subcellularLocation>
        <location evidence="1">Chromosome</location>
        <location evidence="1">Centromere</location>
    </subcellularLocation>
</comment>
<dbReference type="InterPro" id="IPR018630">
    <property type="entry name" value="Zwilch"/>
</dbReference>
<dbReference type="PANTHER" id="PTHR15995:SF1">
    <property type="entry name" value="PROTEIN ZWILCH HOMOLOG"/>
    <property type="match status" value="1"/>
</dbReference>
<dbReference type="Gene3D" id="1.10.287.1880">
    <property type="match status" value="1"/>
</dbReference>
<organism evidence="8 9">
    <name type="scientific">Rhizoclosmatium globosum</name>
    <dbReference type="NCBI Taxonomy" id="329046"/>
    <lineage>
        <taxon>Eukaryota</taxon>
        <taxon>Fungi</taxon>
        <taxon>Fungi incertae sedis</taxon>
        <taxon>Chytridiomycota</taxon>
        <taxon>Chytridiomycota incertae sedis</taxon>
        <taxon>Chytridiomycetes</taxon>
        <taxon>Chytridiales</taxon>
        <taxon>Chytriomycetaceae</taxon>
        <taxon>Rhizoclosmatium</taxon>
    </lineage>
</organism>
<keyword evidence="6" id="KW-0131">Cell cycle</keyword>
<dbReference type="OrthoDB" id="5556307at2759"/>
<evidence type="ECO:0000313" key="8">
    <source>
        <dbReference type="EMBL" id="ORY29884.1"/>
    </source>
</evidence>
<dbReference type="STRING" id="329046.A0A1Y2B563"/>
<keyword evidence="3" id="KW-0158">Chromosome</keyword>
<evidence type="ECO:0000256" key="4">
    <source>
        <dbReference type="ARBA" id="ARBA00022618"/>
    </source>
</evidence>